<name>A0A433TNF3_ELYCH</name>
<reference evidence="3 4" key="1">
    <citation type="submission" date="2019-01" db="EMBL/GenBank/DDBJ databases">
        <title>A draft genome assembly of the solar-powered sea slug Elysia chlorotica.</title>
        <authorList>
            <person name="Cai H."/>
            <person name="Li Q."/>
            <person name="Fang X."/>
            <person name="Li J."/>
            <person name="Curtis N.E."/>
            <person name="Altenburger A."/>
            <person name="Shibata T."/>
            <person name="Feng M."/>
            <person name="Maeda T."/>
            <person name="Schwartz J.A."/>
            <person name="Shigenobu S."/>
            <person name="Lundholm N."/>
            <person name="Nishiyama T."/>
            <person name="Yang H."/>
            <person name="Hasebe M."/>
            <person name="Li S."/>
            <person name="Pierce S.K."/>
            <person name="Wang J."/>
        </authorList>
    </citation>
    <scope>NUCLEOTIDE SEQUENCE [LARGE SCALE GENOMIC DNA]</scope>
    <source>
        <strain evidence="3">EC2010</strain>
        <tissue evidence="3">Whole organism of an adult</tissue>
    </source>
</reference>
<gene>
    <name evidence="3" type="ORF">EGW08_009164</name>
</gene>
<feature type="region of interest" description="Disordered" evidence="1">
    <location>
        <begin position="460"/>
        <end position="496"/>
    </location>
</feature>
<feature type="region of interest" description="Disordered" evidence="1">
    <location>
        <begin position="589"/>
        <end position="624"/>
    </location>
</feature>
<organism evidence="3 4">
    <name type="scientific">Elysia chlorotica</name>
    <name type="common">Eastern emerald elysia</name>
    <name type="synonym">Sea slug</name>
    <dbReference type="NCBI Taxonomy" id="188477"/>
    <lineage>
        <taxon>Eukaryota</taxon>
        <taxon>Metazoa</taxon>
        <taxon>Spiralia</taxon>
        <taxon>Lophotrochozoa</taxon>
        <taxon>Mollusca</taxon>
        <taxon>Gastropoda</taxon>
        <taxon>Heterobranchia</taxon>
        <taxon>Euthyneura</taxon>
        <taxon>Panpulmonata</taxon>
        <taxon>Sacoglossa</taxon>
        <taxon>Placobranchoidea</taxon>
        <taxon>Plakobranchidae</taxon>
        <taxon>Elysia</taxon>
    </lineage>
</organism>
<feature type="region of interest" description="Disordered" evidence="1">
    <location>
        <begin position="1"/>
        <end position="28"/>
    </location>
</feature>
<evidence type="ECO:0000259" key="2">
    <source>
        <dbReference type="Pfam" id="PF12736"/>
    </source>
</evidence>
<dbReference type="InterPro" id="IPR025946">
    <property type="entry name" value="CABIT_dom"/>
</dbReference>
<keyword evidence="4" id="KW-1185">Reference proteome</keyword>
<comment type="caution">
    <text evidence="3">The sequence shown here is derived from an EMBL/GenBank/DDBJ whole genome shotgun (WGS) entry which is preliminary data.</text>
</comment>
<protein>
    <recommendedName>
        <fullName evidence="2">CABIT domain-containing protein</fullName>
    </recommendedName>
</protein>
<feature type="compositionally biased region" description="Basic and acidic residues" evidence="1">
    <location>
        <begin position="482"/>
        <end position="494"/>
    </location>
</feature>
<evidence type="ECO:0000313" key="3">
    <source>
        <dbReference type="EMBL" id="RUS83078.1"/>
    </source>
</evidence>
<proteinExistence type="predicted"/>
<feature type="region of interest" description="Disordered" evidence="1">
    <location>
        <begin position="664"/>
        <end position="685"/>
    </location>
</feature>
<evidence type="ECO:0000256" key="1">
    <source>
        <dbReference type="SAM" id="MobiDB-lite"/>
    </source>
</evidence>
<feature type="domain" description="CABIT" evidence="2">
    <location>
        <begin position="49"/>
        <end position="316"/>
    </location>
</feature>
<evidence type="ECO:0000313" key="4">
    <source>
        <dbReference type="Proteomes" id="UP000271974"/>
    </source>
</evidence>
<accession>A0A433TNF3</accession>
<dbReference type="EMBL" id="RQTK01000259">
    <property type="protein sequence ID" value="RUS83078.1"/>
    <property type="molecule type" value="Genomic_DNA"/>
</dbReference>
<dbReference type="Proteomes" id="UP000271974">
    <property type="component" value="Unassembled WGS sequence"/>
</dbReference>
<feature type="compositionally biased region" description="Pro residues" evidence="1">
    <location>
        <begin position="17"/>
        <end position="26"/>
    </location>
</feature>
<dbReference type="OrthoDB" id="6076990at2759"/>
<dbReference type="AlphaFoldDB" id="A0A433TNF3"/>
<sequence length="936" mass="103700">MPNYSPSRYARSFSADNPPPPRPPPTRSSRLELDFDQRSEPLANIAEILPRVVKCDSSTVSSDSLNLPFNLAQPLLIHSKRSVVKVGARSINWDKEKGRYIDTGDDILVPEDYPGWFGVIGPRKNIISDVNIPYYRNIGKLAIANHVRQFLVGGTTFINGFTRVTESQRWEPFKISPGEVLRKIGMFDERKVLHSQKFWGKSKSKEVVHQYLKCSDIQARDILLPLALCGVFYILAEDGDPTKTPVLSINKILRRYKNNFPIVVKLVYGPVPKAASAFKDTLLLTDAVMSNTVIASTMENLRNINLEIPLDNHMKFFIARHSTHLTSSRQYVQALSECEGKAAVYKKSMKVLVGISSDRDLPTPTSEEEPSDYAELETLRDSFEGRRVSQGQEKSPVSLRRDNSATTSNTFSRQSRVSVISRIITRNNEEQSIYAPDISPSASFKCKSPSQISVPEDLKPMDEFEPPQEPETITGVTNQRSISDEGRDRRDKFKQGIYQRPNSLLVSADQSTDSETYGTVWQSSSINRESAAGIRISSIPGRPSVPRKSTNGESCLLSDADSPTLNLNDHIPQGLVSTSNIGVVNSGLSTDSDPSCTEYASPSNNHPVYENTKLSNPATPSTRFSSETHYNEMGLQSHSNEHVYNELQYVHKYGVPEPRSPVISSSELHSHYNEPNHSTSSDDAVDGGYITPRDTNVYASSIDHDDVTNHYKPSTDVWHQCGQAGGRYAFFELQNENRDSGVYEWKIEEDPYDQLNPPVSVCGSSTAVPDQTHTSPSSVLNSLQQTMQERSGKMNSFRTQTSPTTATCNNITVARPTQLAIRPPKPPPLPKNHPSRVTPNNSAMALVSGLHDNLAPVVPKATSSRDALIQELKKTGLKASSELAIQSLQAADFTFLAQREDDLEEALTALLPKVGLVDLCKIAMCIKKMGIKLSTT</sequence>
<dbReference type="Pfam" id="PF12736">
    <property type="entry name" value="CABIT"/>
    <property type="match status" value="1"/>
</dbReference>
<feature type="region of interest" description="Disordered" evidence="1">
    <location>
        <begin position="384"/>
        <end position="412"/>
    </location>
</feature>